<keyword evidence="4 6" id="KW-1133">Transmembrane helix</keyword>
<gene>
    <name evidence="7" type="ordered locus">PSMK_28410</name>
</gene>
<evidence type="ECO:0000256" key="3">
    <source>
        <dbReference type="ARBA" id="ARBA00022692"/>
    </source>
</evidence>
<accession>I0IIB2</accession>
<evidence type="ECO:0000313" key="7">
    <source>
        <dbReference type="EMBL" id="BAM05000.1"/>
    </source>
</evidence>
<dbReference type="PANTHER" id="PTHR30093">
    <property type="entry name" value="GENERAL SECRETION PATHWAY PROTEIN G"/>
    <property type="match status" value="1"/>
</dbReference>
<protein>
    <recommendedName>
        <fullName evidence="9">Prepilin-type N-terminal cleavage/methylation domain-containing protein</fullName>
    </recommendedName>
</protein>
<evidence type="ECO:0000256" key="5">
    <source>
        <dbReference type="ARBA" id="ARBA00023136"/>
    </source>
</evidence>
<name>I0IIB2_PHYMF</name>
<dbReference type="GO" id="GO:0016020">
    <property type="term" value="C:membrane"/>
    <property type="evidence" value="ECO:0007669"/>
    <property type="project" value="UniProtKB-SubCell"/>
</dbReference>
<keyword evidence="8" id="KW-1185">Reference proteome</keyword>
<proteinExistence type="predicted"/>
<organism evidence="7 8">
    <name type="scientific">Phycisphaera mikurensis (strain NBRC 102666 / KCTC 22515 / FYK2301M01)</name>
    <dbReference type="NCBI Taxonomy" id="1142394"/>
    <lineage>
        <taxon>Bacteria</taxon>
        <taxon>Pseudomonadati</taxon>
        <taxon>Planctomycetota</taxon>
        <taxon>Phycisphaerae</taxon>
        <taxon>Phycisphaerales</taxon>
        <taxon>Phycisphaeraceae</taxon>
        <taxon>Phycisphaera</taxon>
    </lineage>
</organism>
<dbReference type="NCBIfam" id="TIGR02532">
    <property type="entry name" value="IV_pilin_GFxxxE"/>
    <property type="match status" value="1"/>
</dbReference>
<keyword evidence="3 6" id="KW-0812">Transmembrane</keyword>
<dbReference type="Gene3D" id="3.30.700.10">
    <property type="entry name" value="Glycoprotein, Type 4 Pilin"/>
    <property type="match status" value="1"/>
</dbReference>
<comment type="subcellular location">
    <subcellularLocation>
        <location evidence="1">Membrane</location>
        <topology evidence="1">Single-pass membrane protein</topology>
    </subcellularLocation>
</comment>
<evidence type="ECO:0000256" key="1">
    <source>
        <dbReference type="ARBA" id="ARBA00004167"/>
    </source>
</evidence>
<dbReference type="GO" id="GO:0015628">
    <property type="term" value="P:protein secretion by the type II secretion system"/>
    <property type="evidence" value="ECO:0007669"/>
    <property type="project" value="InterPro"/>
</dbReference>
<dbReference type="AlphaFoldDB" id="I0IIB2"/>
<evidence type="ECO:0000256" key="4">
    <source>
        <dbReference type="ARBA" id="ARBA00022989"/>
    </source>
</evidence>
<dbReference type="OrthoDB" id="209819at2"/>
<dbReference type="InterPro" id="IPR012902">
    <property type="entry name" value="N_methyl_site"/>
</dbReference>
<reference evidence="7 8" key="1">
    <citation type="submission" date="2012-02" db="EMBL/GenBank/DDBJ databases">
        <title>Complete genome sequence of Phycisphaera mikurensis NBRC 102666.</title>
        <authorList>
            <person name="Ankai A."/>
            <person name="Hosoyama A."/>
            <person name="Terui Y."/>
            <person name="Sekine M."/>
            <person name="Fukai R."/>
            <person name="Kato Y."/>
            <person name="Nakamura S."/>
            <person name="Yamada-Narita S."/>
            <person name="Kawakoshi A."/>
            <person name="Fukunaga Y."/>
            <person name="Yamazaki S."/>
            <person name="Fujita N."/>
        </authorList>
    </citation>
    <scope>NUCLEOTIDE SEQUENCE [LARGE SCALE GENOMIC DNA]</scope>
    <source>
        <strain evidence="8">NBRC 102666 / KCTC 22515 / FYK2301M01</strain>
    </source>
</reference>
<dbReference type="InterPro" id="IPR000983">
    <property type="entry name" value="Bac_GSPG_pilin"/>
</dbReference>
<keyword evidence="5 6" id="KW-0472">Membrane</keyword>
<dbReference type="SUPFAM" id="SSF54523">
    <property type="entry name" value="Pili subunits"/>
    <property type="match status" value="1"/>
</dbReference>
<dbReference type="GO" id="GO:0015627">
    <property type="term" value="C:type II protein secretion system complex"/>
    <property type="evidence" value="ECO:0007669"/>
    <property type="project" value="InterPro"/>
</dbReference>
<evidence type="ECO:0000313" key="8">
    <source>
        <dbReference type="Proteomes" id="UP000007881"/>
    </source>
</evidence>
<keyword evidence="2" id="KW-0488">Methylation</keyword>
<dbReference type="RefSeq" id="WP_014438210.1">
    <property type="nucleotide sequence ID" value="NC_017080.1"/>
</dbReference>
<dbReference type="PANTHER" id="PTHR30093:SF44">
    <property type="entry name" value="TYPE II SECRETION SYSTEM CORE PROTEIN G"/>
    <property type="match status" value="1"/>
</dbReference>
<dbReference type="HOGENOM" id="CLU_1141758_0_0_0"/>
<dbReference type="STRING" id="1142394.PSMK_28410"/>
<evidence type="ECO:0000256" key="6">
    <source>
        <dbReference type="SAM" id="Phobius"/>
    </source>
</evidence>
<dbReference type="Proteomes" id="UP000007881">
    <property type="component" value="Chromosome"/>
</dbReference>
<dbReference type="EMBL" id="AP012338">
    <property type="protein sequence ID" value="BAM05000.1"/>
    <property type="molecule type" value="Genomic_DNA"/>
</dbReference>
<sequence>MTKRHPRRRACAFTILELLVVMGIIGLLAALAVPVMTKAYGVAAETQCVSNIRSLGQAYAAYTVDAKRRFPAGVEDSARVDPVWYVNMAGDRGSNSDRRNIPAEQRALHHYLGGDVAVAVCPLDRSVVDYSTPTVADLWGTSYVMMNNQDDRLRDRVERNGIWSLEGFGLQDVTSPATKSVMTDFIQLRNLAAGEQNAWHGEEDGHLRSSMAFVDGHAEVLRLKEETANPRRQDRRSRGFIEGMAKADPYY</sequence>
<dbReference type="KEGG" id="phm:PSMK_28410"/>
<dbReference type="PRINTS" id="PR00813">
    <property type="entry name" value="BCTERIALGSPG"/>
</dbReference>
<evidence type="ECO:0000256" key="2">
    <source>
        <dbReference type="ARBA" id="ARBA00022481"/>
    </source>
</evidence>
<feature type="transmembrane region" description="Helical" evidence="6">
    <location>
        <begin position="12"/>
        <end position="33"/>
    </location>
</feature>
<dbReference type="Pfam" id="PF07963">
    <property type="entry name" value="N_methyl"/>
    <property type="match status" value="1"/>
</dbReference>
<dbReference type="eggNOG" id="COG2165">
    <property type="taxonomic scope" value="Bacteria"/>
</dbReference>
<dbReference type="InterPro" id="IPR045584">
    <property type="entry name" value="Pilin-like"/>
</dbReference>
<evidence type="ECO:0008006" key="9">
    <source>
        <dbReference type="Google" id="ProtNLM"/>
    </source>
</evidence>